<organism evidence="2 3">
    <name type="scientific">Methylobacterium aquaticum</name>
    <dbReference type="NCBI Taxonomy" id="270351"/>
    <lineage>
        <taxon>Bacteria</taxon>
        <taxon>Pseudomonadati</taxon>
        <taxon>Pseudomonadota</taxon>
        <taxon>Alphaproteobacteria</taxon>
        <taxon>Hyphomicrobiales</taxon>
        <taxon>Methylobacteriaceae</taxon>
        <taxon>Methylobacterium</taxon>
    </lineage>
</organism>
<proteinExistence type="predicted"/>
<reference evidence="3" key="2">
    <citation type="submission" date="2015-01" db="EMBL/GenBank/DDBJ databases">
        <title>Complete genome sequence of Methylobacterium aquaticum strain 22A.</title>
        <authorList>
            <person name="Tani A."/>
            <person name="Ogura Y."/>
            <person name="Hayashi T."/>
        </authorList>
    </citation>
    <scope>NUCLEOTIDE SEQUENCE [LARGE SCALE GENOMIC DNA]</scope>
    <source>
        <strain evidence="3">MA-22A</strain>
        <plasmid evidence="3">Plasmid pMaq22A_1p DNA</plasmid>
    </source>
</reference>
<keyword evidence="2" id="KW-0614">Plasmid</keyword>
<evidence type="ECO:0000313" key="3">
    <source>
        <dbReference type="Proteomes" id="UP000061432"/>
    </source>
</evidence>
<dbReference type="KEGG" id="maqu:Maq22A_1p38565"/>
<name>A0A1Y0ZCG6_9HYPH</name>
<protein>
    <submittedName>
        <fullName evidence="2">Uncharacterized protein</fullName>
    </submittedName>
</protein>
<dbReference type="Proteomes" id="UP000061432">
    <property type="component" value="Plasmid pMaq22A_1p"/>
</dbReference>
<evidence type="ECO:0000313" key="2">
    <source>
        <dbReference type="EMBL" id="BAR47341.1"/>
    </source>
</evidence>
<accession>A0A1Y0ZCG6</accession>
<sequence length="323" mass="34774">MTGCLRRSPPAACRRGAPARDRPCPGLARATVRKYASVEAFPARLPHGAGPSLLDPHAAYLAGRIDEGCENAMALWREIRERGDPGTSRQGHRLVAERRTRPVRSGRPLWARASVHRSGPARKLQCRPQGKWRDCSPSPPQGGMRAMQPWCGPQGRAGPSLMIRMRTPQRTSPPGSRKHGAATLLPSRRSPRDWRRISRPSGLLSRSHGVAASGRPGQNDSSSSSASRARCGADRDQRPRQRGDRGLGRIERGISDPAALLRGRPALGDGNGAGRARGADGDGGAPLRRWSRPYPASASSRSASTWAARWSASRSSTRSITAS</sequence>
<geneLocation type="plasmid" evidence="3">
    <name>pMaq22A_1p DNA</name>
</geneLocation>
<feature type="compositionally biased region" description="Low complexity" evidence="1">
    <location>
        <begin position="1"/>
        <end position="16"/>
    </location>
</feature>
<feature type="region of interest" description="Disordered" evidence="1">
    <location>
        <begin position="1"/>
        <end position="24"/>
    </location>
</feature>
<feature type="region of interest" description="Disordered" evidence="1">
    <location>
        <begin position="115"/>
        <end position="323"/>
    </location>
</feature>
<dbReference type="EMBL" id="AP014705">
    <property type="protein sequence ID" value="BAR47341.1"/>
    <property type="molecule type" value="Genomic_DNA"/>
</dbReference>
<feature type="compositionally biased region" description="Low complexity" evidence="1">
    <location>
        <begin position="292"/>
        <end position="323"/>
    </location>
</feature>
<gene>
    <name evidence="2" type="ORF">Maq22A_1p38565</name>
</gene>
<feature type="compositionally biased region" description="Basic and acidic residues" evidence="1">
    <location>
        <begin position="231"/>
        <end position="254"/>
    </location>
</feature>
<evidence type="ECO:0000256" key="1">
    <source>
        <dbReference type="SAM" id="MobiDB-lite"/>
    </source>
</evidence>
<feature type="compositionally biased region" description="Low complexity" evidence="1">
    <location>
        <begin position="220"/>
        <end position="230"/>
    </location>
</feature>
<reference evidence="2 3" key="1">
    <citation type="journal article" date="2015" name="Genome Announc.">
        <title>Complete Genome Sequence of Methylobacterium aquaticum Strain 22A, Isolated from Racomitrium japonicum Moss.</title>
        <authorList>
            <person name="Tani A."/>
            <person name="Ogura Y."/>
            <person name="Hayashi T."/>
            <person name="Kimbara K."/>
        </authorList>
    </citation>
    <scope>NUCLEOTIDE SEQUENCE [LARGE SCALE GENOMIC DNA]</scope>
    <source>
        <strain evidence="2 3">MA-22A</strain>
        <plasmid evidence="3">Plasmid pMaq22A_1p DNA</plasmid>
    </source>
</reference>
<dbReference type="AlphaFoldDB" id="A0A1Y0ZCG6"/>